<reference evidence="2" key="1">
    <citation type="submission" date="2023-08" db="EMBL/GenBank/DDBJ databases">
        <title>Reference Genome Resource for the Citrus Pathogen Phytophthora citrophthora.</title>
        <authorList>
            <person name="Moller H."/>
            <person name="Coetzee B."/>
            <person name="Rose L.J."/>
            <person name="Van Niekerk J.M."/>
        </authorList>
    </citation>
    <scope>NUCLEOTIDE SEQUENCE</scope>
    <source>
        <strain evidence="2">STE-U-9442</strain>
    </source>
</reference>
<dbReference type="AlphaFoldDB" id="A0AAD9LJ37"/>
<proteinExistence type="predicted"/>
<evidence type="ECO:0000313" key="3">
    <source>
        <dbReference type="Proteomes" id="UP001259832"/>
    </source>
</evidence>
<evidence type="ECO:0000313" key="2">
    <source>
        <dbReference type="EMBL" id="KAK1938196.1"/>
    </source>
</evidence>
<keyword evidence="3" id="KW-1185">Reference proteome</keyword>
<dbReference type="Proteomes" id="UP001259832">
    <property type="component" value="Unassembled WGS sequence"/>
</dbReference>
<dbReference type="EMBL" id="JASMQC010000018">
    <property type="protein sequence ID" value="KAK1938196.1"/>
    <property type="molecule type" value="Genomic_DNA"/>
</dbReference>
<name>A0AAD9LJ37_9STRA</name>
<comment type="caution">
    <text evidence="2">The sequence shown here is derived from an EMBL/GenBank/DDBJ whole genome shotgun (WGS) entry which is preliminary data.</text>
</comment>
<gene>
    <name evidence="2" type="ORF">P3T76_009346</name>
</gene>
<accession>A0AAD9LJ37</accession>
<organism evidence="2 3">
    <name type="scientific">Phytophthora citrophthora</name>
    <dbReference type="NCBI Taxonomy" id="4793"/>
    <lineage>
        <taxon>Eukaryota</taxon>
        <taxon>Sar</taxon>
        <taxon>Stramenopiles</taxon>
        <taxon>Oomycota</taxon>
        <taxon>Peronosporomycetes</taxon>
        <taxon>Peronosporales</taxon>
        <taxon>Peronosporaceae</taxon>
        <taxon>Phytophthora</taxon>
    </lineage>
</organism>
<protein>
    <submittedName>
        <fullName evidence="2">Uncharacterized protein</fullName>
    </submittedName>
</protein>
<feature type="region of interest" description="Disordered" evidence="1">
    <location>
        <begin position="21"/>
        <end position="47"/>
    </location>
</feature>
<sequence length="146" mass="15974">MPRRSARIAAINPRRSARLAAINQQQEQEQQEQERSPKRMKSSGPSLNDRLADVFSWDEAISVVSVVDVGECSMREEAHPVVTLLCGSLTSILCQLQLTKMAPVGSCSTGNRQPPCVCGYGERSTRGGCTRVDADASAKCYDQHLH</sequence>
<evidence type="ECO:0000256" key="1">
    <source>
        <dbReference type="SAM" id="MobiDB-lite"/>
    </source>
</evidence>